<dbReference type="GO" id="GO:0015221">
    <property type="term" value="F:lipopolysaccharide transmembrane transporter activity"/>
    <property type="evidence" value="ECO:0007669"/>
    <property type="project" value="InterPro"/>
</dbReference>
<evidence type="ECO:0000256" key="5">
    <source>
        <dbReference type="ARBA" id="ARBA00023136"/>
    </source>
</evidence>
<evidence type="ECO:0000256" key="2">
    <source>
        <dbReference type="ARBA" id="ARBA00022519"/>
    </source>
</evidence>
<dbReference type="PANTHER" id="PTHR37481:SF1">
    <property type="entry name" value="LIPOPOLYSACCHARIDE EXPORT SYSTEM PROTEIN LPTC"/>
    <property type="match status" value="1"/>
</dbReference>
<dbReference type="InterPro" id="IPR026265">
    <property type="entry name" value="LptC"/>
</dbReference>
<evidence type="ECO:0000313" key="8">
    <source>
        <dbReference type="EMBL" id="SMG01805.1"/>
    </source>
</evidence>
<reference evidence="7 9" key="1">
    <citation type="submission" date="2015-11" db="EMBL/GenBank/DDBJ databases">
        <title>Expanding the genomic diversity of Burkholderia species for the development of highly accurate diagnostics.</title>
        <authorList>
            <person name="Sahl J."/>
            <person name="Keim P."/>
            <person name="Wagner D."/>
        </authorList>
    </citation>
    <scope>NUCLEOTIDE SEQUENCE [LARGE SCALE GENOMIC DNA]</scope>
    <source>
        <strain evidence="7 9">TSV85</strain>
    </source>
</reference>
<dbReference type="Proteomes" id="UP000062788">
    <property type="component" value="Unassembled WGS sequence"/>
</dbReference>
<keyword evidence="2" id="KW-0997">Cell inner membrane</keyword>
<dbReference type="InterPro" id="IPR010664">
    <property type="entry name" value="LipoPS_assembly_LptC-rel"/>
</dbReference>
<evidence type="ECO:0000256" key="3">
    <source>
        <dbReference type="ARBA" id="ARBA00022692"/>
    </source>
</evidence>
<keyword evidence="1" id="KW-1003">Cell membrane</keyword>
<dbReference type="OrthoDB" id="8589410at2"/>
<dbReference type="AlphaFoldDB" id="A0A118DNT7"/>
<evidence type="ECO:0000313" key="10">
    <source>
        <dbReference type="Proteomes" id="UP000198460"/>
    </source>
</evidence>
<keyword evidence="3 6" id="KW-0812">Transmembrane</keyword>
<dbReference type="EMBL" id="LOWA01000032">
    <property type="protein sequence ID" value="KVE26978.1"/>
    <property type="molecule type" value="Genomic_DNA"/>
</dbReference>
<dbReference type="EMBL" id="FXAN01000083">
    <property type="protein sequence ID" value="SMG01805.1"/>
    <property type="molecule type" value="Genomic_DNA"/>
</dbReference>
<gene>
    <name evidence="8" type="ORF">BSIN_0704</name>
    <name evidence="7" type="ORF">WS67_15565</name>
</gene>
<proteinExistence type="predicted"/>
<keyword evidence="9" id="KW-1185">Reference proteome</keyword>
<dbReference type="Gene3D" id="2.60.450.10">
    <property type="entry name" value="Lipopolysaccharide (LPS) transport protein A like domain"/>
    <property type="match status" value="1"/>
</dbReference>
<dbReference type="GO" id="GO:0017089">
    <property type="term" value="F:glycolipid transfer activity"/>
    <property type="evidence" value="ECO:0007669"/>
    <property type="project" value="TreeGrafter"/>
</dbReference>
<dbReference type="PANTHER" id="PTHR37481">
    <property type="entry name" value="LIPOPOLYSACCHARIDE EXPORT SYSTEM PROTEIN LPTC"/>
    <property type="match status" value="1"/>
</dbReference>
<dbReference type="Pfam" id="PF06835">
    <property type="entry name" value="LptC"/>
    <property type="match status" value="1"/>
</dbReference>
<dbReference type="RefSeq" id="WP_059517791.1">
    <property type="nucleotide sequence ID" value="NZ_CP013448.1"/>
</dbReference>
<protein>
    <submittedName>
        <fullName evidence="7">LPS export ABC transporter periplasmic protein LptC</fullName>
    </submittedName>
    <submittedName>
        <fullName evidence="8">Probable transmembrane protein</fullName>
    </submittedName>
</protein>
<organism evidence="7 9">
    <name type="scientific">Burkholderia singularis</name>
    <dbReference type="NCBI Taxonomy" id="1503053"/>
    <lineage>
        <taxon>Bacteria</taxon>
        <taxon>Pseudomonadati</taxon>
        <taxon>Pseudomonadota</taxon>
        <taxon>Betaproteobacteria</taxon>
        <taxon>Burkholderiales</taxon>
        <taxon>Burkholderiaceae</taxon>
        <taxon>Burkholderia</taxon>
        <taxon>pseudomallei group</taxon>
    </lineage>
</organism>
<dbReference type="GO" id="GO:0030288">
    <property type="term" value="C:outer membrane-bounded periplasmic space"/>
    <property type="evidence" value="ECO:0007669"/>
    <property type="project" value="TreeGrafter"/>
</dbReference>
<dbReference type="NCBIfam" id="TIGR04409">
    <property type="entry name" value="LptC_YrbK"/>
    <property type="match status" value="1"/>
</dbReference>
<accession>A0A118DNT7</accession>
<evidence type="ECO:0000313" key="7">
    <source>
        <dbReference type="EMBL" id="KVE26978.1"/>
    </source>
</evidence>
<evidence type="ECO:0000256" key="6">
    <source>
        <dbReference type="SAM" id="Phobius"/>
    </source>
</evidence>
<dbReference type="InterPro" id="IPR052363">
    <property type="entry name" value="LPS_export_LptC"/>
</dbReference>
<evidence type="ECO:0000313" key="9">
    <source>
        <dbReference type="Proteomes" id="UP000062788"/>
    </source>
</evidence>
<name>A0A118DNT7_9BURK</name>
<keyword evidence="5 6" id="KW-0472">Membrane</keyword>
<dbReference type="Proteomes" id="UP000198460">
    <property type="component" value="Unassembled WGS sequence"/>
</dbReference>
<sequence length="204" mass="21971">MDGKSRLTSLIPLVAMAALAGGTYWLLQATLPPPGEEIKHSKSHTPDYFANNFSVTELDQTGSTQYRLTAEGLVHYEDDETSDLTLPALRAFQPGKPTVTATAKRGVVNGDVSIVDLYDNAQIVRAAGPNDPPMQADSEHFRVLVNDDVIETEKPVKLQRGLSIANATAGMKYNNVTRVIELYGNVRGMIAASDTSGGARSQPK</sequence>
<feature type="transmembrane region" description="Helical" evidence="6">
    <location>
        <begin position="7"/>
        <end position="27"/>
    </location>
</feature>
<evidence type="ECO:0000256" key="4">
    <source>
        <dbReference type="ARBA" id="ARBA00022989"/>
    </source>
</evidence>
<evidence type="ECO:0000256" key="1">
    <source>
        <dbReference type="ARBA" id="ARBA00022475"/>
    </source>
</evidence>
<dbReference type="GO" id="GO:0005886">
    <property type="term" value="C:plasma membrane"/>
    <property type="evidence" value="ECO:0007669"/>
    <property type="project" value="InterPro"/>
</dbReference>
<reference evidence="8 10" key="2">
    <citation type="submission" date="2017-04" db="EMBL/GenBank/DDBJ databases">
        <authorList>
            <person name="Afonso C.L."/>
            <person name="Miller P.J."/>
            <person name="Scott M.A."/>
            <person name="Spackman E."/>
            <person name="Goraichik I."/>
            <person name="Dimitrov K.M."/>
            <person name="Suarez D.L."/>
            <person name="Swayne D.E."/>
        </authorList>
    </citation>
    <scope>NUCLEOTIDE SEQUENCE [LARGE SCALE GENOMIC DNA]</scope>
    <source>
        <strain evidence="8">LMG 28154</strain>
    </source>
</reference>
<keyword evidence="4 6" id="KW-1133">Transmembrane helix</keyword>